<accession>W2RL77</accession>
<evidence type="ECO:0000313" key="3">
    <source>
        <dbReference type="Proteomes" id="UP000030752"/>
    </source>
</evidence>
<dbReference type="eggNOG" id="ENOG502S1KN">
    <property type="taxonomic scope" value="Eukaryota"/>
</dbReference>
<evidence type="ECO:0000256" key="1">
    <source>
        <dbReference type="SAM" id="Phobius"/>
    </source>
</evidence>
<sequence>MANLTSITAALPFVGSKATPHLIPALPPLQAVFPYLVALIPVHLLLVRLFRYHTVRRLYRNHPFSSRPNALQRQIAELPLSAAHDIVRKISGTEFVYMFNLGLQFALIRTYAIPSISHLLVATAQLSNRQINTVGKRYADTTALVYEIYHNLPGTTRSSSAFARLNYLHGHYLRQGKISNDDMLYTLSLFMNSPPEWIARLEWRELTELELAGQGLYHRFMGEAMDISYAALDDIRPAPLPGMDAAAAEQRNWRDDGLAFYSALDQWSKAYEARVMLPHEDNYKTAVRTLELLNSVYPRFMHGVISKAFVALMDERMRIACMFPPSPPSYKQFFEGAFKVRAWLIRHLFLPRRSLWGWWVPEDERGLVTEYTSTDGRRWFTMYDALPHYVKPTLWNRWGPSGWLSLAMGVPRPGDDEMYGEGWKVDEIGPERFAKKGQKEFEVTRKSLEGRVETERGVYGGDASVGGCPFFVKI</sequence>
<dbReference type="AlphaFoldDB" id="W2RL77"/>
<dbReference type="InParanoid" id="W2RL77"/>
<reference evidence="2 3" key="1">
    <citation type="submission" date="2013-03" db="EMBL/GenBank/DDBJ databases">
        <title>The Genome Sequence of Phialophora europaea CBS 101466.</title>
        <authorList>
            <consortium name="The Broad Institute Genomics Platform"/>
            <person name="Cuomo C."/>
            <person name="de Hoog S."/>
            <person name="Gorbushina A."/>
            <person name="Walker B."/>
            <person name="Young S.K."/>
            <person name="Zeng Q."/>
            <person name="Gargeya S."/>
            <person name="Fitzgerald M."/>
            <person name="Haas B."/>
            <person name="Abouelleil A."/>
            <person name="Allen A.W."/>
            <person name="Alvarado L."/>
            <person name="Arachchi H.M."/>
            <person name="Berlin A.M."/>
            <person name="Chapman S.B."/>
            <person name="Gainer-Dewar J."/>
            <person name="Goldberg J."/>
            <person name="Griggs A."/>
            <person name="Gujja S."/>
            <person name="Hansen M."/>
            <person name="Howarth C."/>
            <person name="Imamovic A."/>
            <person name="Ireland A."/>
            <person name="Larimer J."/>
            <person name="McCowan C."/>
            <person name="Murphy C."/>
            <person name="Pearson M."/>
            <person name="Poon T.W."/>
            <person name="Priest M."/>
            <person name="Roberts A."/>
            <person name="Saif S."/>
            <person name="Shea T."/>
            <person name="Sisk P."/>
            <person name="Sykes S."/>
            <person name="Wortman J."/>
            <person name="Nusbaum C."/>
            <person name="Birren B."/>
        </authorList>
    </citation>
    <scope>NUCLEOTIDE SEQUENCE [LARGE SCALE GENOMIC DNA]</scope>
    <source>
        <strain evidence="2 3">CBS 101466</strain>
    </source>
</reference>
<protein>
    <recommendedName>
        <fullName evidence="4">ER-bound oxygenase mpaB/mpaB'/Rubber oxygenase catalytic domain-containing protein</fullName>
    </recommendedName>
</protein>
<dbReference type="RefSeq" id="XP_008721271.1">
    <property type="nucleotide sequence ID" value="XM_008723049.1"/>
</dbReference>
<dbReference type="GeneID" id="19976070"/>
<dbReference type="OrthoDB" id="545169at2759"/>
<keyword evidence="1" id="KW-0812">Transmembrane</keyword>
<dbReference type="STRING" id="1220924.W2RL77"/>
<feature type="transmembrane region" description="Helical" evidence="1">
    <location>
        <begin position="32"/>
        <end position="50"/>
    </location>
</feature>
<dbReference type="PANTHER" id="PTHR36124:SF1">
    <property type="entry name" value="ER-BOUND OXYGENASE MPAB_MPAB'_RUBBER OXYGENASE CATALYTIC DOMAIN-CONTAINING PROTEIN"/>
    <property type="match status" value="1"/>
</dbReference>
<keyword evidence="1" id="KW-0472">Membrane</keyword>
<dbReference type="VEuPathDB" id="FungiDB:HMPREF1541_08731"/>
<organism evidence="2 3">
    <name type="scientific">Cyphellophora europaea (strain CBS 101466)</name>
    <name type="common">Phialophora europaea</name>
    <dbReference type="NCBI Taxonomy" id="1220924"/>
    <lineage>
        <taxon>Eukaryota</taxon>
        <taxon>Fungi</taxon>
        <taxon>Dikarya</taxon>
        <taxon>Ascomycota</taxon>
        <taxon>Pezizomycotina</taxon>
        <taxon>Eurotiomycetes</taxon>
        <taxon>Chaetothyriomycetidae</taxon>
        <taxon>Chaetothyriales</taxon>
        <taxon>Cyphellophoraceae</taxon>
        <taxon>Cyphellophora</taxon>
    </lineage>
</organism>
<evidence type="ECO:0008006" key="4">
    <source>
        <dbReference type="Google" id="ProtNLM"/>
    </source>
</evidence>
<name>W2RL77_CYPE1</name>
<dbReference type="InterPro" id="IPR046366">
    <property type="entry name" value="MPAB"/>
</dbReference>
<dbReference type="Proteomes" id="UP000030752">
    <property type="component" value="Unassembled WGS sequence"/>
</dbReference>
<keyword evidence="3" id="KW-1185">Reference proteome</keyword>
<dbReference type="HOGENOM" id="CLU_039076_0_0_1"/>
<evidence type="ECO:0000313" key="2">
    <source>
        <dbReference type="EMBL" id="ETN36453.1"/>
    </source>
</evidence>
<dbReference type="PANTHER" id="PTHR36124">
    <property type="match status" value="1"/>
</dbReference>
<gene>
    <name evidence="2" type="ORF">HMPREF1541_08731</name>
</gene>
<proteinExistence type="predicted"/>
<keyword evidence="1" id="KW-1133">Transmembrane helix</keyword>
<dbReference type="EMBL" id="KB822725">
    <property type="protein sequence ID" value="ETN36453.1"/>
    <property type="molecule type" value="Genomic_DNA"/>
</dbReference>
<dbReference type="GO" id="GO:0016491">
    <property type="term" value="F:oxidoreductase activity"/>
    <property type="evidence" value="ECO:0007669"/>
    <property type="project" value="InterPro"/>
</dbReference>